<feature type="transmembrane region" description="Helical" evidence="6">
    <location>
        <begin position="156"/>
        <end position="174"/>
    </location>
</feature>
<dbReference type="PROSITE" id="PS50850">
    <property type="entry name" value="MFS"/>
    <property type="match status" value="1"/>
</dbReference>
<keyword evidence="2" id="KW-1003">Cell membrane</keyword>
<sequence length="412" mass="43598">MFLILLLSYVLNAVDRTLFSVLAIEVRNAMNLSLPQVGLASTLFTLGMGLAAIPTGYLLGVRSRRSVVILGLLIFSVATLMTAYAHGLADLLAYRFISGLGEAMQATAIIAIGASYFYRHRALVTGSVSFGYGIGAFLGPTSTAALMNAYDWKQPFVVFGMIGAVAMVMVWMWVKPWFSESRENESPANTANNRAPYGTNETIWNPTTVTLGLAAICAGIAVYGFSGLYPTYLRNALGYTPAQAAYVMSAIGIGGFLAPLSGWLGDRLGYHKVLFLALPLGALSGGIAFTELDRSVFLHALAAGVFGVSVLSLLYSNLSAIIIESMSPAKTAQGSGMFIASYYIPAAFAGYLLAELKEIFGWTAAGIIQTSGFAILSMILVMIATTMRRKAARPSTGVELGAAGGPAHRLKA</sequence>
<keyword evidence="3 6" id="KW-0812">Transmembrane</keyword>
<dbReference type="PANTHER" id="PTHR43124">
    <property type="entry name" value="PURINE EFFLUX PUMP PBUE"/>
    <property type="match status" value="1"/>
</dbReference>
<dbReference type="InterPro" id="IPR011701">
    <property type="entry name" value="MFS"/>
</dbReference>
<evidence type="ECO:0000256" key="1">
    <source>
        <dbReference type="ARBA" id="ARBA00004651"/>
    </source>
</evidence>
<evidence type="ECO:0000256" key="3">
    <source>
        <dbReference type="ARBA" id="ARBA00022692"/>
    </source>
</evidence>
<feature type="transmembrane region" description="Helical" evidence="6">
    <location>
        <begin position="39"/>
        <end position="60"/>
    </location>
</feature>
<comment type="subcellular location">
    <subcellularLocation>
        <location evidence="1">Cell membrane</location>
        <topology evidence="1">Multi-pass membrane protein</topology>
    </subcellularLocation>
</comment>
<dbReference type="Gene3D" id="1.20.1250.20">
    <property type="entry name" value="MFS general substrate transporter like domains"/>
    <property type="match status" value="2"/>
</dbReference>
<dbReference type="PANTHER" id="PTHR43124:SF3">
    <property type="entry name" value="CHLORAMPHENICOL EFFLUX PUMP RV0191"/>
    <property type="match status" value="1"/>
</dbReference>
<gene>
    <name evidence="8" type="ORF">CAL12_05900</name>
</gene>
<dbReference type="InterPro" id="IPR050189">
    <property type="entry name" value="MFS_Efflux_Transporters"/>
</dbReference>
<keyword evidence="9" id="KW-1185">Reference proteome</keyword>
<dbReference type="AlphaFoldDB" id="A0A1W6YTG5"/>
<evidence type="ECO:0000313" key="9">
    <source>
        <dbReference type="Proteomes" id="UP000194151"/>
    </source>
</evidence>
<evidence type="ECO:0000259" key="7">
    <source>
        <dbReference type="PROSITE" id="PS50850"/>
    </source>
</evidence>
<evidence type="ECO:0000313" key="8">
    <source>
        <dbReference type="EMBL" id="ARP84385.1"/>
    </source>
</evidence>
<feature type="transmembrane region" description="Helical" evidence="6">
    <location>
        <begin position="273"/>
        <end position="290"/>
    </location>
</feature>
<name>A0A1W6YTG5_9BORD</name>
<feature type="transmembrane region" description="Helical" evidence="6">
    <location>
        <begin position="359"/>
        <end position="383"/>
    </location>
</feature>
<dbReference type="InterPro" id="IPR036259">
    <property type="entry name" value="MFS_trans_sf"/>
</dbReference>
<keyword evidence="4 6" id="KW-1133">Transmembrane helix</keyword>
<feature type="transmembrane region" description="Helical" evidence="6">
    <location>
        <begin position="245"/>
        <end position="264"/>
    </location>
</feature>
<feature type="transmembrane region" description="Helical" evidence="6">
    <location>
        <begin position="296"/>
        <end position="315"/>
    </location>
</feature>
<reference evidence="8 9" key="1">
    <citation type="submission" date="2017-05" db="EMBL/GenBank/DDBJ databases">
        <title>Complete and WGS of Bordetella genogroups.</title>
        <authorList>
            <person name="Spilker T."/>
            <person name="LiPuma J."/>
        </authorList>
    </citation>
    <scope>NUCLEOTIDE SEQUENCE [LARGE SCALE GENOMIC DNA]</scope>
    <source>
        <strain evidence="8 9">AU19157</strain>
    </source>
</reference>
<feature type="transmembrane region" description="Helical" evidence="6">
    <location>
        <begin position="336"/>
        <end position="353"/>
    </location>
</feature>
<dbReference type="EMBL" id="CP021108">
    <property type="protein sequence ID" value="ARP84385.1"/>
    <property type="molecule type" value="Genomic_DNA"/>
</dbReference>
<accession>A0A1W6YTG5</accession>
<organism evidence="8 9">
    <name type="scientific">Bordetella genomosp. 8</name>
    <dbReference type="NCBI Taxonomy" id="1416806"/>
    <lineage>
        <taxon>Bacteria</taxon>
        <taxon>Pseudomonadati</taxon>
        <taxon>Pseudomonadota</taxon>
        <taxon>Betaproteobacteria</taxon>
        <taxon>Burkholderiales</taxon>
        <taxon>Alcaligenaceae</taxon>
        <taxon>Bordetella</taxon>
    </lineage>
</organism>
<evidence type="ECO:0000256" key="2">
    <source>
        <dbReference type="ARBA" id="ARBA00022475"/>
    </source>
</evidence>
<dbReference type="Pfam" id="PF07690">
    <property type="entry name" value="MFS_1"/>
    <property type="match status" value="1"/>
</dbReference>
<feature type="transmembrane region" description="Helical" evidence="6">
    <location>
        <begin position="67"/>
        <end position="86"/>
    </location>
</feature>
<protein>
    <submittedName>
        <fullName evidence="8">MFS transporter</fullName>
    </submittedName>
</protein>
<proteinExistence type="predicted"/>
<dbReference type="InterPro" id="IPR020846">
    <property type="entry name" value="MFS_dom"/>
</dbReference>
<evidence type="ECO:0000256" key="6">
    <source>
        <dbReference type="SAM" id="Phobius"/>
    </source>
</evidence>
<evidence type="ECO:0000256" key="5">
    <source>
        <dbReference type="ARBA" id="ARBA00023136"/>
    </source>
</evidence>
<dbReference type="GO" id="GO:0005886">
    <property type="term" value="C:plasma membrane"/>
    <property type="evidence" value="ECO:0007669"/>
    <property type="project" value="UniProtKB-SubCell"/>
</dbReference>
<feature type="transmembrane region" description="Helical" evidence="6">
    <location>
        <begin position="92"/>
        <end position="118"/>
    </location>
</feature>
<dbReference type="STRING" id="1416806.CAL12_05900"/>
<feature type="transmembrane region" description="Helical" evidence="6">
    <location>
        <begin position="130"/>
        <end position="150"/>
    </location>
</feature>
<feature type="domain" description="Major facilitator superfamily (MFS) profile" evidence="7">
    <location>
        <begin position="1"/>
        <end position="389"/>
    </location>
</feature>
<keyword evidence="5 6" id="KW-0472">Membrane</keyword>
<dbReference type="SUPFAM" id="SSF103473">
    <property type="entry name" value="MFS general substrate transporter"/>
    <property type="match status" value="1"/>
</dbReference>
<evidence type="ECO:0000256" key="4">
    <source>
        <dbReference type="ARBA" id="ARBA00022989"/>
    </source>
</evidence>
<dbReference type="KEGG" id="bgv:CAL12_05900"/>
<dbReference type="Proteomes" id="UP000194151">
    <property type="component" value="Chromosome"/>
</dbReference>
<feature type="transmembrane region" description="Helical" evidence="6">
    <location>
        <begin position="203"/>
        <end position="225"/>
    </location>
</feature>
<dbReference type="GO" id="GO:0022857">
    <property type="term" value="F:transmembrane transporter activity"/>
    <property type="evidence" value="ECO:0007669"/>
    <property type="project" value="InterPro"/>
</dbReference>